<evidence type="ECO:0000256" key="7">
    <source>
        <dbReference type="ARBA" id="ARBA00047942"/>
    </source>
</evidence>
<evidence type="ECO:0000256" key="4">
    <source>
        <dbReference type="ARBA" id="ARBA00022679"/>
    </source>
</evidence>
<dbReference type="GO" id="GO:0008170">
    <property type="term" value="F:N-methyltransferase activity"/>
    <property type="evidence" value="ECO:0007669"/>
    <property type="project" value="InterPro"/>
</dbReference>
<dbReference type="PRINTS" id="PR00507">
    <property type="entry name" value="N12N6MTFRASE"/>
</dbReference>
<evidence type="ECO:0000259" key="8">
    <source>
        <dbReference type="Pfam" id="PF02384"/>
    </source>
</evidence>
<dbReference type="Pfam" id="PF02384">
    <property type="entry name" value="N6_Mtase"/>
    <property type="match status" value="1"/>
</dbReference>
<dbReference type="KEGG" id="rsn:RSPO_c01535"/>
<gene>
    <name evidence="9" type="ordered locus">RSPO_c01535</name>
</gene>
<dbReference type="PANTHER" id="PTHR33841">
    <property type="entry name" value="DNA METHYLTRANSFERASE YEEA-RELATED"/>
    <property type="match status" value="1"/>
</dbReference>
<dbReference type="PROSITE" id="PS00092">
    <property type="entry name" value="N6_MTASE"/>
    <property type="match status" value="1"/>
</dbReference>
<evidence type="ECO:0000256" key="3">
    <source>
        <dbReference type="ARBA" id="ARBA00022603"/>
    </source>
</evidence>
<dbReference type="SUPFAM" id="SSF53335">
    <property type="entry name" value="S-adenosyl-L-methionine-dependent methyltransferases"/>
    <property type="match status" value="1"/>
</dbReference>
<dbReference type="PATRIC" id="fig|1031711.3.peg.1496"/>
<accession>F6G0J0</accession>
<dbReference type="EC" id="2.1.1.72" evidence="2"/>
<evidence type="ECO:0000256" key="5">
    <source>
        <dbReference type="ARBA" id="ARBA00022691"/>
    </source>
</evidence>
<dbReference type="REBASE" id="36530">
    <property type="entry name" value="Rso82ORF1535P"/>
</dbReference>
<keyword evidence="5" id="KW-0949">S-adenosyl-L-methionine</keyword>
<keyword evidence="4" id="KW-0808">Transferase</keyword>
<protein>
    <recommendedName>
        <fullName evidence="2">site-specific DNA-methyltransferase (adenine-specific)</fullName>
        <ecNumber evidence="2">2.1.1.72</ecNumber>
    </recommendedName>
</protein>
<dbReference type="EMBL" id="CP002819">
    <property type="protein sequence ID" value="AEG68835.1"/>
    <property type="molecule type" value="Genomic_DNA"/>
</dbReference>
<comment type="similarity">
    <text evidence="1">Belongs to the N(4)/N(6)-methyltransferase family.</text>
</comment>
<evidence type="ECO:0000256" key="1">
    <source>
        <dbReference type="ARBA" id="ARBA00006594"/>
    </source>
</evidence>
<keyword evidence="6" id="KW-0680">Restriction system</keyword>
<evidence type="ECO:0000313" key="9">
    <source>
        <dbReference type="EMBL" id="AEG68835.1"/>
    </source>
</evidence>
<evidence type="ECO:0000256" key="6">
    <source>
        <dbReference type="ARBA" id="ARBA00022747"/>
    </source>
</evidence>
<dbReference type="InterPro" id="IPR029063">
    <property type="entry name" value="SAM-dependent_MTases_sf"/>
</dbReference>
<sequence>MSGGIVVATASVHQWLDRLGYSADPASLHVRGVAVPAAHPYAMEIGSLLKPNGAIRAQAVFDVEGVPTVVFVGDDDGPLSPTSLDDVRKRIWNQNLATVVIELKGSEAVALPARKLQAEQRLRLDDARPDGLFSALDVATANLSRRLPKWFDVKARVDRKLLANLSVTVSKLTDEGFRGNASIATRRRLAELLMGQVLFISYLEHREIVGMTYRERRGVAPLHELVANMDRAGVRDLVDHLRGDFNGDFLGHDRHDPWTALADQGFELLNQFLGRTDMETGQGDFWNYDFSYIPVELLSGLYEKFLTPEQQAKEGAYYTPRNLAMLAVDQALMASPDPLAETIFDGACGSGILLTTAYRRLIALSEAKSGQQLGFAERGKLLVRSIFGADINFMACRVTAFSLYLSLLEGLDPTDILEAQERDGTKLPSLSDTNLAHGKVRGDFFRNSHAFHGHRFSLIISNPPWAEPEGEARTSADDWAERASAPFARRQIAGAYALRALEFLTEGGRACLILPIGQFLGASASSANFVAHTLRSYRPLRLINFGDLQGLLFPTAENTCHVFLGERRSGGLLNYVPFDETFDYLVPKADLSLALGRLTMQSADRHMLQTRAVAEDPQLLVTMMWGDANDLAIWTRLTLRGTFADFWRGPKEFRRWVYRKGIHLRDKSRDAVSAGVLHKKPHVPIAALRVGSPVLHPDLLIKWPAEHATVVGLGPEILKVFDGPRVLFPDGFSKDEQNVRAVYYDGPASFTHSIGVIAGPKHDAPLLQFVAVYLRSTLARYFLMLRGWKMLCERNGVHLSDVETFPFFGPNDAPDPEAAQAALRTVQIRMTEFASLADLEQMPRYSELQGELDDAVFAYFGLTPEEQMLVRETVDILMPSVRPRSFKSLDTPAQHRVKGAGDFDIYATALAEALTAWRTKTRGQGRFRVDVVASDPRRAGPSGIVRVSYAEHPTGKPEVNIKINDDVVIATLAELQRVGLRTIPSGDFLTLIPDVHLWLDESLYLVRFLARRNWTRRQAHRDAEHIVRSVQAQPYDQKRAEMA</sequence>
<dbReference type="InterPro" id="IPR002052">
    <property type="entry name" value="DNA_methylase_N6_adenine_CS"/>
</dbReference>
<dbReference type="InterPro" id="IPR050953">
    <property type="entry name" value="N4_N6_ade-DNA_methylase"/>
</dbReference>
<dbReference type="GO" id="GO:0003677">
    <property type="term" value="F:DNA binding"/>
    <property type="evidence" value="ECO:0007669"/>
    <property type="project" value="InterPro"/>
</dbReference>
<dbReference type="Proteomes" id="UP000007953">
    <property type="component" value="Chromosome"/>
</dbReference>
<feature type="domain" description="DNA methylase adenine-specific" evidence="8">
    <location>
        <begin position="297"/>
        <end position="520"/>
    </location>
</feature>
<evidence type="ECO:0000256" key="2">
    <source>
        <dbReference type="ARBA" id="ARBA00011900"/>
    </source>
</evidence>
<keyword evidence="3 9" id="KW-0489">Methyltransferase</keyword>
<dbReference type="GO" id="GO:0032259">
    <property type="term" value="P:methylation"/>
    <property type="evidence" value="ECO:0007669"/>
    <property type="project" value="UniProtKB-KW"/>
</dbReference>
<dbReference type="eggNOG" id="COG1002">
    <property type="taxonomic scope" value="Bacteria"/>
</dbReference>
<dbReference type="HOGENOM" id="CLU_007039_0_0_4"/>
<proteinExistence type="inferred from homology"/>
<dbReference type="InterPro" id="IPR003356">
    <property type="entry name" value="DNA_methylase_A-5"/>
</dbReference>
<dbReference type="GO" id="GO:0009007">
    <property type="term" value="F:site-specific DNA-methyltransferase (adenine-specific) activity"/>
    <property type="evidence" value="ECO:0007669"/>
    <property type="project" value="UniProtKB-EC"/>
</dbReference>
<comment type="catalytic activity">
    <reaction evidence="7">
        <text>a 2'-deoxyadenosine in DNA + S-adenosyl-L-methionine = an N(6)-methyl-2'-deoxyadenosine in DNA + S-adenosyl-L-homocysteine + H(+)</text>
        <dbReference type="Rhea" id="RHEA:15197"/>
        <dbReference type="Rhea" id="RHEA-COMP:12418"/>
        <dbReference type="Rhea" id="RHEA-COMP:12419"/>
        <dbReference type="ChEBI" id="CHEBI:15378"/>
        <dbReference type="ChEBI" id="CHEBI:57856"/>
        <dbReference type="ChEBI" id="CHEBI:59789"/>
        <dbReference type="ChEBI" id="CHEBI:90615"/>
        <dbReference type="ChEBI" id="CHEBI:90616"/>
        <dbReference type="EC" id="2.1.1.72"/>
    </reaction>
</comment>
<name>F6G0J0_RALS8</name>
<evidence type="ECO:0000313" key="10">
    <source>
        <dbReference type="Proteomes" id="UP000007953"/>
    </source>
</evidence>
<dbReference type="PANTHER" id="PTHR33841:SF5">
    <property type="entry name" value="DNA METHYLASE (MODIFICATION METHYLASE) (METHYLTRANSFERASE)-RELATED"/>
    <property type="match status" value="1"/>
</dbReference>
<dbReference type="AlphaFoldDB" id="F6G0J0"/>
<organism evidence="9 10">
    <name type="scientific">Ralstonia solanacearum (strain Po82)</name>
    <dbReference type="NCBI Taxonomy" id="1031711"/>
    <lineage>
        <taxon>Bacteria</taxon>
        <taxon>Pseudomonadati</taxon>
        <taxon>Pseudomonadota</taxon>
        <taxon>Betaproteobacteria</taxon>
        <taxon>Burkholderiales</taxon>
        <taxon>Burkholderiaceae</taxon>
        <taxon>Ralstonia</taxon>
        <taxon>Ralstonia solanacearum species complex</taxon>
    </lineage>
</organism>
<dbReference type="Gene3D" id="3.40.50.150">
    <property type="entry name" value="Vaccinia Virus protein VP39"/>
    <property type="match status" value="1"/>
</dbReference>
<reference evidence="9 10" key="1">
    <citation type="journal article" date="2011" name="J. Bacteriol.">
        <title>Complete genome sequence of the plant pathogen Ralstonia solanacearum strain Po82.</title>
        <authorList>
            <person name="Xu J."/>
            <person name="Zheng H.J."/>
            <person name="Liu L."/>
            <person name="Pan Z.C."/>
            <person name="Prior P."/>
            <person name="Tang B."/>
            <person name="Xu J.S."/>
            <person name="Zhang H."/>
            <person name="Tian Q."/>
            <person name="Zhang L.Q."/>
            <person name="Feng J."/>
        </authorList>
    </citation>
    <scope>NUCLEOTIDE SEQUENCE [LARGE SCALE GENOMIC DNA]</scope>
    <source>
        <strain evidence="9 10">Po82</strain>
    </source>
</reference>
<dbReference type="GO" id="GO:0009307">
    <property type="term" value="P:DNA restriction-modification system"/>
    <property type="evidence" value="ECO:0007669"/>
    <property type="project" value="UniProtKB-KW"/>
</dbReference>